<accession>A0A0F9K8F7</accession>
<sequence>MTSLSDANFESVVSLPVVNPDGGTSRTCIYMGKVDRTEDTKVIDWKGVAECARFIRLARIGFQAELYALAVRHGGQDITEIEYRLIRRPQLRYSKPSYTFAVMRIGRKSALKLCDTRKEAECAATMSDASVEVRCKGDANRAAYENRCLNDIIAKDGLVTHNHILTEAKLEQARWYLWGCSKRILDCRTHNRWMPNPRACYAYERECPFADLCDACQNGADYEWIIGDQFQVRDTSHPELFDNVAASMSEEKTILTFTSCSDLTACEMFYYWKHERRLAKQHDEDSEPLWVGSAVHAGLEGLTTDCLDMAFCGYRRMGRRQPCHRRRCVLATRAADSAGTGNGACS</sequence>
<dbReference type="AlphaFoldDB" id="A0A0F9K8F7"/>
<name>A0A0F9K8F7_9ZZZZ</name>
<reference evidence="1" key="1">
    <citation type="journal article" date="2015" name="Nature">
        <title>Complex archaea that bridge the gap between prokaryotes and eukaryotes.</title>
        <authorList>
            <person name="Spang A."/>
            <person name="Saw J.H."/>
            <person name="Jorgensen S.L."/>
            <person name="Zaremba-Niedzwiedzka K."/>
            <person name="Martijn J."/>
            <person name="Lind A.E."/>
            <person name="van Eijk R."/>
            <person name="Schleper C."/>
            <person name="Guy L."/>
            <person name="Ettema T.J."/>
        </authorList>
    </citation>
    <scope>NUCLEOTIDE SEQUENCE</scope>
</reference>
<proteinExistence type="predicted"/>
<gene>
    <name evidence="1" type="ORF">LCGC14_1435610</name>
</gene>
<evidence type="ECO:0000313" key="1">
    <source>
        <dbReference type="EMBL" id="KKM70941.1"/>
    </source>
</evidence>
<protein>
    <submittedName>
        <fullName evidence="1">Uncharacterized protein</fullName>
    </submittedName>
</protein>
<organism evidence="1">
    <name type="scientific">marine sediment metagenome</name>
    <dbReference type="NCBI Taxonomy" id="412755"/>
    <lineage>
        <taxon>unclassified sequences</taxon>
        <taxon>metagenomes</taxon>
        <taxon>ecological metagenomes</taxon>
    </lineage>
</organism>
<comment type="caution">
    <text evidence="1">The sequence shown here is derived from an EMBL/GenBank/DDBJ whole genome shotgun (WGS) entry which is preliminary data.</text>
</comment>
<dbReference type="EMBL" id="LAZR01009722">
    <property type="protein sequence ID" value="KKM70941.1"/>
    <property type="molecule type" value="Genomic_DNA"/>
</dbReference>